<dbReference type="RefSeq" id="WP_084556621.1">
    <property type="nucleotide sequence ID" value="NZ_RJKL01000001.1"/>
</dbReference>
<dbReference type="EMBL" id="RJKL01000001">
    <property type="protein sequence ID" value="ROP33861.1"/>
    <property type="molecule type" value="Genomic_DNA"/>
</dbReference>
<feature type="transmembrane region" description="Helical" evidence="1">
    <location>
        <begin position="177"/>
        <end position="203"/>
    </location>
</feature>
<evidence type="ECO:0000259" key="2">
    <source>
        <dbReference type="PROSITE" id="PS50883"/>
    </source>
</evidence>
<feature type="domain" description="EAL" evidence="2">
    <location>
        <begin position="543"/>
        <end position="803"/>
    </location>
</feature>
<feature type="transmembrane region" description="Helical" evidence="1">
    <location>
        <begin position="251"/>
        <end position="268"/>
    </location>
</feature>
<keyword evidence="1" id="KW-1133">Transmembrane helix</keyword>
<dbReference type="InterPro" id="IPR043128">
    <property type="entry name" value="Rev_trsase/Diguanyl_cyclase"/>
</dbReference>
<dbReference type="SMART" id="SM00052">
    <property type="entry name" value="EAL"/>
    <property type="match status" value="1"/>
</dbReference>
<dbReference type="Pfam" id="PF00563">
    <property type="entry name" value="EAL"/>
    <property type="match status" value="1"/>
</dbReference>
<dbReference type="AlphaFoldDB" id="A0A3N1GUB5"/>
<feature type="transmembrane region" description="Helical" evidence="1">
    <location>
        <begin position="123"/>
        <end position="140"/>
    </location>
</feature>
<dbReference type="PROSITE" id="PS50883">
    <property type="entry name" value="EAL"/>
    <property type="match status" value="1"/>
</dbReference>
<keyword evidence="1" id="KW-0812">Transmembrane</keyword>
<dbReference type="InterPro" id="IPR001633">
    <property type="entry name" value="EAL_dom"/>
</dbReference>
<dbReference type="InterPro" id="IPR029787">
    <property type="entry name" value="Nucleotide_cyclase"/>
</dbReference>
<dbReference type="SUPFAM" id="SSF55073">
    <property type="entry name" value="Nucleotide cyclase"/>
    <property type="match status" value="1"/>
</dbReference>
<evidence type="ECO:0000313" key="4">
    <source>
        <dbReference type="EMBL" id="ROP33861.1"/>
    </source>
</evidence>
<dbReference type="SMART" id="SM00267">
    <property type="entry name" value="GGDEF"/>
    <property type="match status" value="1"/>
</dbReference>
<feature type="transmembrane region" description="Helical" evidence="1">
    <location>
        <begin position="57"/>
        <end position="74"/>
    </location>
</feature>
<dbReference type="PANTHER" id="PTHR44757">
    <property type="entry name" value="DIGUANYLATE CYCLASE DGCP"/>
    <property type="match status" value="1"/>
</dbReference>
<proteinExistence type="predicted"/>
<dbReference type="Gene3D" id="3.20.20.450">
    <property type="entry name" value="EAL domain"/>
    <property type="match status" value="1"/>
</dbReference>
<dbReference type="InterPro" id="IPR035919">
    <property type="entry name" value="EAL_sf"/>
</dbReference>
<gene>
    <name evidence="4" type="ORF">EDD30_6914</name>
</gene>
<feature type="transmembrane region" description="Helical" evidence="1">
    <location>
        <begin position="32"/>
        <end position="51"/>
    </location>
</feature>
<name>A0A3N1GUB5_9ACTN</name>
<accession>A0A3N1GUB5</accession>
<dbReference type="OrthoDB" id="5240682at2"/>
<protein>
    <submittedName>
        <fullName evidence="4">Diguanylate cyclase (GGDEF)-like protein</fullName>
    </submittedName>
</protein>
<dbReference type="Gene3D" id="3.30.70.270">
    <property type="match status" value="1"/>
</dbReference>
<sequence length="807" mass="85812">MVSTIAAGPSPAASPAIAVSSRLRRLRRLRRYAWRYVSGLGAATVVVGPFLPWAATQALYGLAGLASVAAAVVGIRLHRPASARPWWLLVGAVSMATLGNVYWSVEFHLTGQRIPFGSLGDWIYLSAYPLLVASLWTMAGRGARRTGLVDSAIVTSGLAVLMWTLVIDGFLDGYPLAGARLAIAMAFPVFDLVVVAVAARLLFTGNTPPMAHLLAAVMVAALITADMVHFADTAGSVVGEVAHNPVSTAGWLLGLVFAGAASTHPSISRPTEAGPLRLRLGLGLQPGVQIVLALLGPAVTAVSLLDELTVGEAESADVLVPLVTTAVMSMLLVVRQQQFARTATARAADLAAQASTLTRALEEQRALQERLSHQTLHDPLTDLANRLLLQERLGHALSRRAGGAHGLLLLDLDGFKDVNDTLGHPVGDELLIAVAMRLGALVPDGDTLARLGGDEFAILLEETDPERTVTVATAVLEAIRQPFTVAGVELSLTTSIGLHTVRSPATVAEALRDVDLALYAAKSAGKNQVAVFTEWLRSERQDYAQTVAGLRRALKDDEFELHYQPLVDLATGGVRGVEALLRWSPPGQGPVPPSAFIPVAEQSGLIGVIGDWVLRRACTEARAWYERYGTTVSVNVAGPQLRDPGFPDTVRRVLRDTGLPPQALTLEITETDLVATTMAEADEVIARLVGIREWGVRVAIDDFGTGYSSLSYLRQLPVDILKIDRAFIPQDRGDAGFRPDDLTLTRAIVDLGASLRLTTVAEGVETAAQADMLRELNCPVVQGYHFYRPMPARDLAGVLAGSVAVAA</sequence>
<evidence type="ECO:0000313" key="5">
    <source>
        <dbReference type="Proteomes" id="UP000271683"/>
    </source>
</evidence>
<feature type="transmembrane region" description="Helical" evidence="1">
    <location>
        <begin position="210"/>
        <end position="231"/>
    </location>
</feature>
<dbReference type="CDD" id="cd01949">
    <property type="entry name" value="GGDEF"/>
    <property type="match status" value="1"/>
</dbReference>
<keyword evidence="1" id="KW-0472">Membrane</keyword>
<organism evidence="4 5">
    <name type="scientific">Couchioplanes caeruleus</name>
    <dbReference type="NCBI Taxonomy" id="56438"/>
    <lineage>
        <taxon>Bacteria</taxon>
        <taxon>Bacillati</taxon>
        <taxon>Actinomycetota</taxon>
        <taxon>Actinomycetes</taxon>
        <taxon>Micromonosporales</taxon>
        <taxon>Micromonosporaceae</taxon>
        <taxon>Couchioplanes</taxon>
    </lineage>
</organism>
<feature type="domain" description="GGDEF" evidence="3">
    <location>
        <begin position="403"/>
        <end position="534"/>
    </location>
</feature>
<dbReference type="PROSITE" id="PS50887">
    <property type="entry name" value="GGDEF"/>
    <property type="match status" value="1"/>
</dbReference>
<evidence type="ECO:0000259" key="3">
    <source>
        <dbReference type="PROSITE" id="PS50887"/>
    </source>
</evidence>
<dbReference type="InterPro" id="IPR052155">
    <property type="entry name" value="Biofilm_reg_signaling"/>
</dbReference>
<dbReference type="SUPFAM" id="SSF141868">
    <property type="entry name" value="EAL domain-like"/>
    <property type="match status" value="1"/>
</dbReference>
<dbReference type="Pfam" id="PF00990">
    <property type="entry name" value="GGDEF"/>
    <property type="match status" value="1"/>
</dbReference>
<evidence type="ECO:0000256" key="1">
    <source>
        <dbReference type="SAM" id="Phobius"/>
    </source>
</evidence>
<dbReference type="NCBIfam" id="TIGR00254">
    <property type="entry name" value="GGDEF"/>
    <property type="match status" value="1"/>
</dbReference>
<feature type="transmembrane region" description="Helical" evidence="1">
    <location>
        <begin position="86"/>
        <end position="103"/>
    </location>
</feature>
<reference evidence="4 5" key="1">
    <citation type="submission" date="2018-11" db="EMBL/GenBank/DDBJ databases">
        <title>Sequencing the genomes of 1000 actinobacteria strains.</title>
        <authorList>
            <person name="Klenk H.-P."/>
        </authorList>
    </citation>
    <scope>NUCLEOTIDE SEQUENCE [LARGE SCALE GENOMIC DNA]</scope>
    <source>
        <strain evidence="4 5">DSM 43634</strain>
    </source>
</reference>
<feature type="transmembrane region" description="Helical" evidence="1">
    <location>
        <begin position="152"/>
        <end position="171"/>
    </location>
</feature>
<dbReference type="PANTHER" id="PTHR44757:SF2">
    <property type="entry name" value="BIOFILM ARCHITECTURE MAINTENANCE PROTEIN MBAA"/>
    <property type="match status" value="1"/>
</dbReference>
<dbReference type="InterPro" id="IPR000160">
    <property type="entry name" value="GGDEF_dom"/>
</dbReference>
<feature type="transmembrane region" description="Helical" evidence="1">
    <location>
        <begin position="280"/>
        <end position="304"/>
    </location>
</feature>
<dbReference type="CDD" id="cd01948">
    <property type="entry name" value="EAL"/>
    <property type="match status" value="1"/>
</dbReference>
<comment type="caution">
    <text evidence="4">The sequence shown here is derived from an EMBL/GenBank/DDBJ whole genome shotgun (WGS) entry which is preliminary data.</text>
</comment>
<dbReference type="Proteomes" id="UP000271683">
    <property type="component" value="Unassembled WGS sequence"/>
</dbReference>